<dbReference type="HOGENOM" id="CLU_3039448_0_0_6"/>
<proteinExistence type="predicted"/>
<dbReference type="EMBL" id="BMDA01000003">
    <property type="protein sequence ID" value="GGH39079.1"/>
    <property type="molecule type" value="Genomic_DNA"/>
</dbReference>
<evidence type="ECO:0000313" key="3">
    <source>
        <dbReference type="Proteomes" id="UP000013200"/>
    </source>
</evidence>
<protein>
    <submittedName>
        <fullName evidence="1">Uncharacterized protein</fullName>
    </submittedName>
</protein>
<accession>N9R9I9</accession>
<dbReference type="SUPFAM" id="SSF47598">
    <property type="entry name" value="Ribbon-helix-helix"/>
    <property type="match status" value="1"/>
</dbReference>
<evidence type="ECO:0000313" key="4">
    <source>
        <dbReference type="Proteomes" id="UP000652691"/>
    </source>
</evidence>
<gene>
    <name evidence="1" type="ORF">F888_03640</name>
    <name evidence="2" type="ORF">GCM10007354_24610</name>
</gene>
<organism evidence="1 3">
    <name type="scientific">Acinetobacter courvalinii</name>
    <dbReference type="NCBI Taxonomy" id="280147"/>
    <lineage>
        <taxon>Bacteria</taxon>
        <taxon>Pseudomonadati</taxon>
        <taxon>Pseudomonadota</taxon>
        <taxon>Gammaproteobacteria</taxon>
        <taxon>Moraxellales</taxon>
        <taxon>Moraxellaceae</taxon>
        <taxon>Acinetobacter</taxon>
    </lineage>
</organism>
<reference evidence="2" key="3">
    <citation type="submission" date="2024-03" db="EMBL/GenBank/DDBJ databases">
        <authorList>
            <person name="Sun Q."/>
            <person name="Sedlacek I."/>
        </authorList>
    </citation>
    <scope>NUCLEOTIDE SEQUENCE</scope>
    <source>
        <strain evidence="2">CCM 8635</strain>
    </source>
</reference>
<sequence length="54" mass="6350">MSTNPNKQIVYRLEEEDHKNLRIKAAEEGLTPNQYAKKHILNLIKKDEKNTKES</sequence>
<name>N9R9I9_9GAMM</name>
<dbReference type="InterPro" id="IPR008651">
    <property type="entry name" value="Uncharacterised_HicB"/>
</dbReference>
<dbReference type="EMBL" id="APSA01000018">
    <property type="protein sequence ID" value="ENX35807.1"/>
    <property type="molecule type" value="Genomic_DNA"/>
</dbReference>
<comment type="caution">
    <text evidence="1">The sequence shown here is derived from an EMBL/GenBank/DDBJ whole genome shotgun (WGS) entry which is preliminary data.</text>
</comment>
<keyword evidence="3" id="KW-1185">Reference proteome</keyword>
<dbReference type="Proteomes" id="UP000652691">
    <property type="component" value="Unassembled WGS sequence"/>
</dbReference>
<evidence type="ECO:0000313" key="2">
    <source>
        <dbReference type="EMBL" id="GGH39079.1"/>
    </source>
</evidence>
<dbReference type="GO" id="GO:0006355">
    <property type="term" value="P:regulation of DNA-templated transcription"/>
    <property type="evidence" value="ECO:0007669"/>
    <property type="project" value="InterPro"/>
</dbReference>
<dbReference type="Proteomes" id="UP000013200">
    <property type="component" value="Unassembled WGS sequence"/>
</dbReference>
<dbReference type="AlphaFoldDB" id="N9R9I9"/>
<dbReference type="InterPro" id="IPR010985">
    <property type="entry name" value="Ribbon_hlx_hlx"/>
</dbReference>
<dbReference type="RefSeq" id="WP_005289198.1">
    <property type="nucleotide sequence ID" value="NZ_BMDA01000003.1"/>
</dbReference>
<dbReference type="Pfam" id="PF05534">
    <property type="entry name" value="HicB"/>
    <property type="match status" value="1"/>
</dbReference>
<evidence type="ECO:0000313" key="1">
    <source>
        <dbReference type="EMBL" id="ENX35807.1"/>
    </source>
</evidence>
<reference evidence="2 4" key="2">
    <citation type="journal article" date="2014" name="Int. J. Syst. Evol. Microbiol.">
        <title>Complete genome sequence of Corynebacterium casei LMG S-19264T (=DSM 44701T), isolated from a smear-ripened cheese.</title>
        <authorList>
            <consortium name="US DOE Joint Genome Institute (JGI-PGF)"/>
            <person name="Walter F."/>
            <person name="Albersmeier A."/>
            <person name="Kalinowski J."/>
            <person name="Ruckert C."/>
        </authorList>
    </citation>
    <scope>NUCLEOTIDE SEQUENCE [LARGE SCALE GENOMIC DNA]</scope>
    <source>
        <strain evidence="2 4">CCM 8635</strain>
    </source>
</reference>
<dbReference type="GeneID" id="80105042"/>
<reference evidence="1 3" key="1">
    <citation type="submission" date="2013-02" db="EMBL/GenBank/DDBJ databases">
        <title>The Genome Sequence of Acinetobacter sp. NIPH 3623.</title>
        <authorList>
            <consortium name="The Broad Institute Genome Sequencing Platform"/>
            <consortium name="The Broad Institute Genome Sequencing Center for Infectious Disease"/>
            <person name="Cerqueira G."/>
            <person name="Feldgarden M."/>
            <person name="Courvalin P."/>
            <person name="Perichon B."/>
            <person name="Grillot-Courvalin C."/>
            <person name="Clermont D."/>
            <person name="Rocha E."/>
            <person name="Yoon E.-J."/>
            <person name="Nemec A."/>
            <person name="Walker B."/>
            <person name="Young S.K."/>
            <person name="Zeng Q."/>
            <person name="Gargeya S."/>
            <person name="Fitzgerald M."/>
            <person name="Haas B."/>
            <person name="Abouelleil A."/>
            <person name="Alvarado L."/>
            <person name="Arachchi H.M."/>
            <person name="Berlin A.M."/>
            <person name="Chapman S.B."/>
            <person name="Dewar J."/>
            <person name="Goldberg J."/>
            <person name="Griggs A."/>
            <person name="Gujja S."/>
            <person name="Hansen M."/>
            <person name="Howarth C."/>
            <person name="Imamovic A."/>
            <person name="Larimer J."/>
            <person name="McCowan C."/>
            <person name="Murphy C."/>
            <person name="Neiman D."/>
            <person name="Pearson M."/>
            <person name="Priest M."/>
            <person name="Roberts A."/>
            <person name="Saif S."/>
            <person name="Shea T."/>
            <person name="Sisk P."/>
            <person name="Sykes S."/>
            <person name="Wortman J."/>
            <person name="Nusbaum C."/>
            <person name="Birren B."/>
        </authorList>
    </citation>
    <scope>NUCLEOTIDE SEQUENCE [LARGE SCALE GENOMIC DNA]</scope>
    <source>
        <strain evidence="1 3">NIPH 3623</strain>
    </source>
</reference>